<organism evidence="1 2">
    <name type="scientific">Fragilariopsis cylindrus CCMP1102</name>
    <dbReference type="NCBI Taxonomy" id="635003"/>
    <lineage>
        <taxon>Eukaryota</taxon>
        <taxon>Sar</taxon>
        <taxon>Stramenopiles</taxon>
        <taxon>Ochrophyta</taxon>
        <taxon>Bacillariophyta</taxon>
        <taxon>Bacillariophyceae</taxon>
        <taxon>Bacillariophycidae</taxon>
        <taxon>Bacillariales</taxon>
        <taxon>Bacillariaceae</taxon>
        <taxon>Fragilariopsis</taxon>
    </lineage>
</organism>
<dbReference type="InterPro" id="IPR045287">
    <property type="entry name" value="PAB"/>
</dbReference>
<dbReference type="EMBL" id="KV784356">
    <property type="protein sequence ID" value="OEU18497.1"/>
    <property type="molecule type" value="Genomic_DNA"/>
</dbReference>
<dbReference type="PANTHER" id="PTHR35115">
    <property type="entry name" value="CYCLIN DELTA-3"/>
    <property type="match status" value="1"/>
</dbReference>
<protein>
    <submittedName>
        <fullName evidence="1">Uncharacterized protein</fullName>
    </submittedName>
</protein>
<dbReference type="OrthoDB" id="537706at2759"/>
<dbReference type="Proteomes" id="UP000095751">
    <property type="component" value="Unassembled WGS sequence"/>
</dbReference>
<gene>
    <name evidence="1" type="ORF">FRACYDRAFT_183308</name>
</gene>
<reference evidence="1 2" key="1">
    <citation type="submission" date="2016-09" db="EMBL/GenBank/DDBJ databases">
        <title>Extensive genetic diversity and differential bi-allelic expression allows diatom success in the polar Southern Ocean.</title>
        <authorList>
            <consortium name="DOE Joint Genome Institute"/>
            <person name="Mock T."/>
            <person name="Otillar R.P."/>
            <person name="Strauss J."/>
            <person name="Dupont C."/>
            <person name="Frickenhaus S."/>
            <person name="Maumus F."/>
            <person name="Mcmullan M."/>
            <person name="Sanges R."/>
            <person name="Schmutz J."/>
            <person name="Toseland A."/>
            <person name="Valas R."/>
            <person name="Veluchamy A."/>
            <person name="Ward B.J."/>
            <person name="Allen A."/>
            <person name="Barry K."/>
            <person name="Falciatore A."/>
            <person name="Ferrante M."/>
            <person name="Fortunato A.E."/>
            <person name="Gloeckner G."/>
            <person name="Gruber A."/>
            <person name="Hipkin R."/>
            <person name="Janech M."/>
            <person name="Kroth P."/>
            <person name="Leese F."/>
            <person name="Lindquist E."/>
            <person name="Lyon B.R."/>
            <person name="Martin J."/>
            <person name="Mayer C."/>
            <person name="Parker M."/>
            <person name="Quesneville H."/>
            <person name="Raymond J."/>
            <person name="Uhlig C."/>
            <person name="Valentin K.U."/>
            <person name="Worden A.Z."/>
            <person name="Armbrust E.V."/>
            <person name="Bowler C."/>
            <person name="Green B."/>
            <person name="Moulton V."/>
            <person name="Van Oosterhout C."/>
            <person name="Grigoriev I."/>
        </authorList>
    </citation>
    <scope>NUCLEOTIDE SEQUENCE [LARGE SCALE GENOMIC DNA]</scope>
    <source>
        <strain evidence="1 2">CCMP1102</strain>
    </source>
</reference>
<dbReference type="InParanoid" id="A0A1E7FK18"/>
<proteinExistence type="predicted"/>
<name>A0A1E7FK18_9STRA</name>
<sequence>MGFVSPRQLQVVGKQSSVLASTSASTSRYGAITIGSTTTSTTTTTRLFSASNSNGIDTNNLGISRLETLQTMLSSHGAPGSIGCSLPDEPELITTMTSADLNADEYTNLHPHLYPLAKSKSTGNFICALRRAFADDNSDMYESSSNTPWPIVEAKLGGPGMRLLALNSEHYMRRIVCECDFNGERKELIEYYNKDLGKDIIKDEALDRPYEEGAVEQLGYGVDKFVLLRVGPFPDIYRTLALAHAERKDESSALIAAEAANGKISGFASPFLFYSTLLNSFPNRSEESRDAARVCLRMPLPSIGLTINEFRDAAILGQIANENDTDEEVFAKLQMMYEKFREHENQEDPRSMVGGNNDMTPEQKAINEANYLIDSTALTGSDWSKIRPKLAEIYSSVGRDDIASFVFPIK</sequence>
<dbReference type="AlphaFoldDB" id="A0A1E7FK18"/>
<dbReference type="KEGG" id="fcy:FRACYDRAFT_183308"/>
<evidence type="ECO:0000313" key="1">
    <source>
        <dbReference type="EMBL" id="OEU18497.1"/>
    </source>
</evidence>
<keyword evidence="2" id="KW-1185">Reference proteome</keyword>
<evidence type="ECO:0000313" key="2">
    <source>
        <dbReference type="Proteomes" id="UP000095751"/>
    </source>
</evidence>
<accession>A0A1E7FK18</accession>
<dbReference type="PANTHER" id="PTHR35115:SF1">
    <property type="entry name" value="PROTEIN IN CHLOROPLAST ATPASE BIOGENESIS, CHLOROPLASTIC"/>
    <property type="match status" value="1"/>
</dbReference>